<dbReference type="AlphaFoldDB" id="A0A9D3XPC9"/>
<feature type="region of interest" description="Disordered" evidence="1">
    <location>
        <begin position="1"/>
        <end position="120"/>
    </location>
</feature>
<comment type="caution">
    <text evidence="2">The sequence shown here is derived from an EMBL/GenBank/DDBJ whole genome shotgun (WGS) entry which is preliminary data.</text>
</comment>
<keyword evidence="3" id="KW-1185">Reference proteome</keyword>
<proteinExistence type="predicted"/>
<evidence type="ECO:0000313" key="2">
    <source>
        <dbReference type="EMBL" id="KAH1182765.1"/>
    </source>
</evidence>
<name>A0A9D3XPC9_9SAUR</name>
<organism evidence="2 3">
    <name type="scientific">Mauremys mutica</name>
    <name type="common">yellowpond turtle</name>
    <dbReference type="NCBI Taxonomy" id="74926"/>
    <lineage>
        <taxon>Eukaryota</taxon>
        <taxon>Metazoa</taxon>
        <taxon>Chordata</taxon>
        <taxon>Craniata</taxon>
        <taxon>Vertebrata</taxon>
        <taxon>Euteleostomi</taxon>
        <taxon>Archelosauria</taxon>
        <taxon>Testudinata</taxon>
        <taxon>Testudines</taxon>
        <taxon>Cryptodira</taxon>
        <taxon>Durocryptodira</taxon>
        <taxon>Testudinoidea</taxon>
        <taxon>Geoemydidae</taxon>
        <taxon>Geoemydinae</taxon>
        <taxon>Mauremys</taxon>
    </lineage>
</organism>
<accession>A0A9D3XPC9</accession>
<evidence type="ECO:0000313" key="3">
    <source>
        <dbReference type="Proteomes" id="UP000827986"/>
    </source>
</evidence>
<protein>
    <submittedName>
        <fullName evidence="2">Uncharacterized protein</fullName>
    </submittedName>
</protein>
<feature type="compositionally biased region" description="Low complexity" evidence="1">
    <location>
        <begin position="107"/>
        <end position="120"/>
    </location>
</feature>
<gene>
    <name evidence="2" type="ORF">KIL84_004257</name>
</gene>
<evidence type="ECO:0000256" key="1">
    <source>
        <dbReference type="SAM" id="MobiDB-lite"/>
    </source>
</evidence>
<reference evidence="2" key="1">
    <citation type="submission" date="2021-09" db="EMBL/GenBank/DDBJ databases">
        <title>The genome of Mauremys mutica provides insights into the evolution of semi-aquatic lifestyle.</title>
        <authorList>
            <person name="Gong S."/>
            <person name="Gao Y."/>
        </authorList>
    </citation>
    <scope>NUCLEOTIDE SEQUENCE</scope>
    <source>
        <strain evidence="2">MM-2020</strain>
        <tissue evidence="2">Muscle</tissue>
    </source>
</reference>
<dbReference type="Proteomes" id="UP000827986">
    <property type="component" value="Unassembled WGS sequence"/>
</dbReference>
<dbReference type="EMBL" id="JAHDVG010000466">
    <property type="protein sequence ID" value="KAH1182765.1"/>
    <property type="molecule type" value="Genomic_DNA"/>
</dbReference>
<sequence>MGQTPAESEGASFPPQPPLTAENGHNSLQEWGSPAPLLHLGAGNGHGSRRKWGSPAPLLHLGAGNGHGSRRKWGPPRIPQLTPLAETGPNSLQALGGLGSSVHGRGTPATSPPTTATTRG</sequence>